<sequence length="46" mass="5246">MPRIRPQDCAGNTNPRLNTDWCSGCGLYFYVNGNHRSDCTHDTKET</sequence>
<proteinExistence type="predicted"/>
<dbReference type="Proteomes" id="UP000028668">
    <property type="component" value="Segment"/>
</dbReference>
<accession>A0A076G9C8</accession>
<organism evidence="1 2">
    <name type="scientific">Mycobacterium phage YungJamal</name>
    <dbReference type="NCBI Taxonomy" id="1505226"/>
    <lineage>
        <taxon>Viruses</taxon>
        <taxon>Duplodnaviria</taxon>
        <taxon>Heunggongvirae</taxon>
        <taxon>Uroviricota</taxon>
        <taxon>Caudoviricetes</taxon>
        <taxon>Corndogvirus</taxon>
        <taxon>Mycobacterium phage Corndog</taxon>
    </lineage>
</organism>
<protein>
    <submittedName>
        <fullName evidence="1">Uncharacterized protein</fullName>
    </submittedName>
</protein>
<gene>
    <name evidence="1" type="primary">4</name>
    <name evidence="1" type="ORF">PBI_YUNGJAMAL_4</name>
</gene>
<name>A0A076G9C8_BPMCO</name>
<evidence type="ECO:0000313" key="1">
    <source>
        <dbReference type="EMBL" id="AII28243.1"/>
    </source>
</evidence>
<dbReference type="EMBL" id="KJ829260">
    <property type="protein sequence ID" value="AII28243.1"/>
    <property type="molecule type" value="Genomic_DNA"/>
</dbReference>
<reference evidence="1" key="1">
    <citation type="submission" date="2014-05" db="EMBL/GenBank/DDBJ databases">
        <authorList>
            <person name="Pacey E."/>
            <person name="Bowman C.A."/>
            <person name="Russell D.A."/>
            <person name="Pope W.H."/>
            <person name="Jacobs-Sera D."/>
            <person name="Hendrix R.W."/>
            <person name="Hatfull G.F."/>
        </authorList>
    </citation>
    <scope>NUCLEOTIDE SEQUENCE [LARGE SCALE GENOMIC DNA]</scope>
</reference>
<evidence type="ECO:0000313" key="2">
    <source>
        <dbReference type="Proteomes" id="UP000028668"/>
    </source>
</evidence>